<proteinExistence type="predicted"/>
<accession>C0EC70</accession>
<evidence type="ECO:0000313" key="2">
    <source>
        <dbReference type="Proteomes" id="UP000003340"/>
    </source>
</evidence>
<comment type="caution">
    <text evidence="1">The sequence shown here is derived from an EMBL/GenBank/DDBJ whole genome shotgun (WGS) entry which is preliminary data.</text>
</comment>
<sequence length="57" mass="6566">MLSENAQGFPWAFSKYYAAKRAIRVSVKSDCSQRTKRVLAKNRATACFYIVETQFRA</sequence>
<keyword evidence="2" id="KW-1185">Reference proteome</keyword>
<protein>
    <submittedName>
        <fullName evidence="1">Uncharacterized protein</fullName>
    </submittedName>
</protein>
<dbReference type="Proteomes" id="UP000003340">
    <property type="component" value="Unassembled WGS sequence"/>
</dbReference>
<gene>
    <name evidence="1" type="ORF">CLOSTMETH_01439</name>
</gene>
<name>C0EC70_9FIRM</name>
<dbReference type="HOGENOM" id="CLU_2988598_0_0_9"/>
<organism evidence="1 2">
    <name type="scientific">[Clostridium] methylpentosum DSM 5476</name>
    <dbReference type="NCBI Taxonomy" id="537013"/>
    <lineage>
        <taxon>Bacteria</taxon>
        <taxon>Bacillati</taxon>
        <taxon>Bacillota</taxon>
        <taxon>Clostridia</taxon>
        <taxon>Eubacteriales</taxon>
        <taxon>Oscillospiraceae</taxon>
        <taxon>Oscillospiraceae incertae sedis</taxon>
    </lineage>
</organism>
<dbReference type="AlphaFoldDB" id="C0EC70"/>
<reference evidence="1 2" key="2">
    <citation type="submission" date="2009-02" db="EMBL/GenBank/DDBJ databases">
        <title>Draft genome sequence of Clostridium methylpentosum (DSM 5476).</title>
        <authorList>
            <person name="Sudarsanam P."/>
            <person name="Ley R."/>
            <person name="Guruge J."/>
            <person name="Turnbaugh P.J."/>
            <person name="Mahowald M."/>
            <person name="Liep D."/>
            <person name="Gordon J."/>
        </authorList>
    </citation>
    <scope>NUCLEOTIDE SEQUENCE [LARGE SCALE GENOMIC DNA]</scope>
    <source>
        <strain evidence="1 2">DSM 5476</strain>
    </source>
</reference>
<reference evidence="1 2" key="1">
    <citation type="submission" date="2009-01" db="EMBL/GenBank/DDBJ databases">
        <authorList>
            <person name="Fulton L."/>
            <person name="Clifton S."/>
            <person name="Fulton B."/>
            <person name="Xu J."/>
            <person name="Minx P."/>
            <person name="Pepin K.H."/>
            <person name="Johnson M."/>
            <person name="Bhonagiri V."/>
            <person name="Nash W.E."/>
            <person name="Mardis E.R."/>
            <person name="Wilson R.K."/>
        </authorList>
    </citation>
    <scope>NUCLEOTIDE SEQUENCE [LARGE SCALE GENOMIC DNA]</scope>
    <source>
        <strain evidence="1 2">DSM 5476</strain>
    </source>
</reference>
<evidence type="ECO:0000313" key="1">
    <source>
        <dbReference type="EMBL" id="EEG30960.1"/>
    </source>
</evidence>
<dbReference type="EMBL" id="ACEC01000046">
    <property type="protein sequence ID" value="EEG30960.1"/>
    <property type="molecule type" value="Genomic_DNA"/>
</dbReference>